<evidence type="ECO:0000313" key="2">
    <source>
        <dbReference type="Proteomes" id="UP000198607"/>
    </source>
</evidence>
<evidence type="ECO:0000313" key="1">
    <source>
        <dbReference type="EMBL" id="SDH02834.1"/>
    </source>
</evidence>
<name>A0A1G7Z2F3_9RHOO</name>
<dbReference type="InterPro" id="IPR002514">
    <property type="entry name" value="Transposase_8"/>
</dbReference>
<dbReference type="STRING" id="83767.SAMN05660652_01053"/>
<proteinExistence type="predicted"/>
<dbReference type="Pfam" id="PF01527">
    <property type="entry name" value="HTH_Tnp_1"/>
    <property type="match status" value="1"/>
</dbReference>
<reference evidence="1 2" key="1">
    <citation type="submission" date="2016-10" db="EMBL/GenBank/DDBJ databases">
        <authorList>
            <person name="de Groot N.N."/>
        </authorList>
    </citation>
    <scope>NUCLEOTIDE SEQUENCE [LARGE SCALE GENOMIC DNA]</scope>
    <source>
        <strain evidence="1 2">DSM 5885</strain>
    </source>
</reference>
<accession>A0A1G7Z2F3</accession>
<dbReference type="EMBL" id="FNCY01000003">
    <property type="protein sequence ID" value="SDH02834.1"/>
    <property type="molecule type" value="Genomic_DNA"/>
</dbReference>
<gene>
    <name evidence="1" type="ORF">SAMN05660652_01053</name>
</gene>
<dbReference type="Proteomes" id="UP000198607">
    <property type="component" value="Unassembled WGS sequence"/>
</dbReference>
<dbReference type="AlphaFoldDB" id="A0A1G7Z2F3"/>
<sequence>MKRSRHTEEQIAFALKPAELGTAVAEMCRKMRVSESSRRIFAFP</sequence>
<dbReference type="GO" id="GO:0006313">
    <property type="term" value="P:DNA transposition"/>
    <property type="evidence" value="ECO:0007669"/>
    <property type="project" value="InterPro"/>
</dbReference>
<protein>
    <submittedName>
        <fullName evidence="1">Putative transposase</fullName>
    </submittedName>
</protein>
<dbReference type="GO" id="GO:0004803">
    <property type="term" value="F:transposase activity"/>
    <property type="evidence" value="ECO:0007669"/>
    <property type="project" value="InterPro"/>
</dbReference>
<organism evidence="1 2">
    <name type="scientific">Propionivibrio dicarboxylicus</name>
    <dbReference type="NCBI Taxonomy" id="83767"/>
    <lineage>
        <taxon>Bacteria</taxon>
        <taxon>Pseudomonadati</taxon>
        <taxon>Pseudomonadota</taxon>
        <taxon>Betaproteobacteria</taxon>
        <taxon>Rhodocyclales</taxon>
        <taxon>Rhodocyclaceae</taxon>
        <taxon>Propionivibrio</taxon>
    </lineage>
</organism>
<keyword evidence="2" id="KW-1185">Reference proteome</keyword>
<dbReference type="GO" id="GO:0003677">
    <property type="term" value="F:DNA binding"/>
    <property type="evidence" value="ECO:0007669"/>
    <property type="project" value="InterPro"/>
</dbReference>